<comment type="caution">
    <text evidence="2">The sequence shown here is derived from an EMBL/GenBank/DDBJ whole genome shotgun (WGS) entry which is preliminary data.</text>
</comment>
<reference evidence="2" key="2">
    <citation type="submission" date="2023-02" db="EMBL/GenBank/DDBJ databases">
        <authorList>
            <consortium name="DOE Joint Genome Institute"/>
            <person name="Mondo S.J."/>
            <person name="Chang Y."/>
            <person name="Wang Y."/>
            <person name="Ahrendt S."/>
            <person name="Andreopoulos W."/>
            <person name="Barry K."/>
            <person name="Beard J."/>
            <person name="Benny G.L."/>
            <person name="Blankenship S."/>
            <person name="Bonito G."/>
            <person name="Cuomo C."/>
            <person name="Desiro A."/>
            <person name="Gervers K.A."/>
            <person name="Hundley H."/>
            <person name="Kuo A."/>
            <person name="LaButti K."/>
            <person name="Lang B.F."/>
            <person name="Lipzen A."/>
            <person name="O'Donnell K."/>
            <person name="Pangilinan J."/>
            <person name="Reynolds N."/>
            <person name="Sandor L."/>
            <person name="Smith M.W."/>
            <person name="Tsang A."/>
            <person name="Grigoriev I.V."/>
            <person name="Stajich J.E."/>
            <person name="Spatafora J.W."/>
        </authorList>
    </citation>
    <scope>NUCLEOTIDE SEQUENCE</scope>
    <source>
        <strain evidence="2">RSA 2281</strain>
    </source>
</reference>
<dbReference type="Proteomes" id="UP001209540">
    <property type="component" value="Unassembled WGS sequence"/>
</dbReference>
<feature type="coiled-coil region" evidence="1">
    <location>
        <begin position="35"/>
        <end position="300"/>
    </location>
</feature>
<evidence type="ECO:0000313" key="3">
    <source>
        <dbReference type="Proteomes" id="UP001209540"/>
    </source>
</evidence>
<dbReference type="AlphaFoldDB" id="A0AAD5K4C3"/>
<gene>
    <name evidence="2" type="ORF">BDA99DRAFT_164247</name>
</gene>
<organism evidence="2 3">
    <name type="scientific">Phascolomyces articulosus</name>
    <dbReference type="NCBI Taxonomy" id="60185"/>
    <lineage>
        <taxon>Eukaryota</taxon>
        <taxon>Fungi</taxon>
        <taxon>Fungi incertae sedis</taxon>
        <taxon>Mucoromycota</taxon>
        <taxon>Mucoromycotina</taxon>
        <taxon>Mucoromycetes</taxon>
        <taxon>Mucorales</taxon>
        <taxon>Lichtheimiaceae</taxon>
        <taxon>Phascolomyces</taxon>
    </lineage>
</organism>
<keyword evidence="1" id="KW-0175">Coiled coil</keyword>
<feature type="coiled-coil region" evidence="1">
    <location>
        <begin position="345"/>
        <end position="390"/>
    </location>
</feature>
<reference evidence="2" key="1">
    <citation type="journal article" date="2022" name="IScience">
        <title>Evolution of zygomycete secretomes and the origins of terrestrial fungal ecologies.</title>
        <authorList>
            <person name="Chang Y."/>
            <person name="Wang Y."/>
            <person name="Mondo S."/>
            <person name="Ahrendt S."/>
            <person name="Andreopoulos W."/>
            <person name="Barry K."/>
            <person name="Beard J."/>
            <person name="Benny G.L."/>
            <person name="Blankenship S."/>
            <person name="Bonito G."/>
            <person name="Cuomo C."/>
            <person name="Desiro A."/>
            <person name="Gervers K.A."/>
            <person name="Hundley H."/>
            <person name="Kuo A."/>
            <person name="LaButti K."/>
            <person name="Lang B.F."/>
            <person name="Lipzen A."/>
            <person name="O'Donnell K."/>
            <person name="Pangilinan J."/>
            <person name="Reynolds N."/>
            <person name="Sandor L."/>
            <person name="Smith M.E."/>
            <person name="Tsang A."/>
            <person name="Grigoriev I.V."/>
            <person name="Stajich J.E."/>
            <person name="Spatafora J.W."/>
        </authorList>
    </citation>
    <scope>NUCLEOTIDE SEQUENCE</scope>
    <source>
        <strain evidence="2">RSA 2281</strain>
    </source>
</reference>
<accession>A0AAD5K4C3</accession>
<name>A0AAD5K4C3_9FUNG</name>
<dbReference type="EMBL" id="JAIXMP010000025">
    <property type="protein sequence ID" value="KAI9253822.1"/>
    <property type="molecule type" value="Genomic_DNA"/>
</dbReference>
<keyword evidence="3" id="KW-1185">Reference proteome</keyword>
<sequence length="417" mass="49282">MDQLVEEQERKWQSEIQTIRGDHEKALTQLEANHAKQLADTEHDFQAKLKVAEEEKEQTVRELQDRIADLEKTLDDSRNVSNLRRLERQIAENQNEFDEYKRQAAQEKETLERRYRDEMHQLQSGNDDTAEVWLGKNRAAQQEIDRLQASVIDLERKNAAKLQDIKDEYDEQINDWAAKCETQETEMDSQAHQIESLLTQIDDLQNSLEAATKRLERNTTKKQQQMMEPSISDEASHRLCEEKLNIQKQEVDELHRRISNLKQSNEAQLNRLGHEKARELQELRKEMQAVQDLLETTKHVSEERLSTIAQQHKKEIHVMHEQYQKLVDIKDRELEDYSYRVKAIAAAKQKEMDRVREESNEKINEIEGQIEGYETRIHQFERQTEELQQKCVVQHDENAQLARLIQQLQGELHRGGV</sequence>
<evidence type="ECO:0000256" key="1">
    <source>
        <dbReference type="SAM" id="Coils"/>
    </source>
</evidence>
<proteinExistence type="predicted"/>
<protein>
    <submittedName>
        <fullName evidence="2">Uncharacterized protein</fullName>
    </submittedName>
</protein>
<evidence type="ECO:0000313" key="2">
    <source>
        <dbReference type="EMBL" id="KAI9253822.1"/>
    </source>
</evidence>